<keyword evidence="4" id="KW-0732">Signal</keyword>
<keyword evidence="11" id="KW-1185">Reference proteome</keyword>
<dbReference type="Proteomes" id="UP000585474">
    <property type="component" value="Unassembled WGS sequence"/>
</dbReference>
<comment type="subcellular location">
    <subcellularLocation>
        <location evidence="1 7">Membrane</location>
        <topology evidence="1 7">Single-pass type I membrane protein</topology>
    </subcellularLocation>
</comment>
<dbReference type="InterPro" id="IPR015720">
    <property type="entry name" value="Emp24-like"/>
</dbReference>
<evidence type="ECO:0000313" key="11">
    <source>
        <dbReference type="Proteomes" id="UP000585474"/>
    </source>
</evidence>
<organism evidence="10 11">
    <name type="scientific">Actinidia rufa</name>
    <dbReference type="NCBI Taxonomy" id="165716"/>
    <lineage>
        <taxon>Eukaryota</taxon>
        <taxon>Viridiplantae</taxon>
        <taxon>Streptophyta</taxon>
        <taxon>Embryophyta</taxon>
        <taxon>Tracheophyta</taxon>
        <taxon>Spermatophyta</taxon>
        <taxon>Magnoliopsida</taxon>
        <taxon>eudicotyledons</taxon>
        <taxon>Gunneridae</taxon>
        <taxon>Pentapetalae</taxon>
        <taxon>asterids</taxon>
        <taxon>Ericales</taxon>
        <taxon>Actinidiaceae</taxon>
        <taxon>Actinidia</taxon>
    </lineage>
</organism>
<evidence type="ECO:0000256" key="2">
    <source>
        <dbReference type="ARBA" id="ARBA00007104"/>
    </source>
</evidence>
<evidence type="ECO:0000256" key="4">
    <source>
        <dbReference type="ARBA" id="ARBA00022729"/>
    </source>
</evidence>
<dbReference type="SMART" id="SM01190">
    <property type="entry name" value="EMP24_GP25L"/>
    <property type="match status" value="1"/>
</dbReference>
<dbReference type="EMBL" id="BJWL01000029">
    <property type="protein sequence ID" value="GFZ21970.1"/>
    <property type="molecule type" value="Genomic_DNA"/>
</dbReference>
<evidence type="ECO:0000256" key="7">
    <source>
        <dbReference type="RuleBase" id="RU003827"/>
    </source>
</evidence>
<accession>A0A7J0HFQ6</accession>
<dbReference type="GO" id="GO:0016020">
    <property type="term" value="C:membrane"/>
    <property type="evidence" value="ECO:0007669"/>
    <property type="project" value="UniProtKB-SubCell"/>
</dbReference>
<gene>
    <name evidence="10" type="ORF">Acr_29g0011320</name>
</gene>
<protein>
    <submittedName>
        <fullName evidence="10">Emp24/gp25L/p24 family/GOLD family protein</fullName>
    </submittedName>
</protein>
<dbReference type="AlphaFoldDB" id="A0A7J0HFQ6"/>
<keyword evidence="6 8" id="KW-0472">Membrane</keyword>
<reference evidence="10 11" key="1">
    <citation type="submission" date="2019-07" db="EMBL/GenBank/DDBJ databases">
        <title>De Novo Assembly of kiwifruit Actinidia rufa.</title>
        <authorList>
            <person name="Sugita-Konishi S."/>
            <person name="Sato K."/>
            <person name="Mori E."/>
            <person name="Abe Y."/>
            <person name="Kisaki G."/>
            <person name="Hamano K."/>
            <person name="Suezawa K."/>
            <person name="Otani M."/>
            <person name="Fukuda T."/>
            <person name="Manabe T."/>
            <person name="Gomi K."/>
            <person name="Tabuchi M."/>
            <person name="Akimitsu K."/>
            <person name="Kataoka I."/>
        </authorList>
    </citation>
    <scope>NUCLEOTIDE SEQUENCE [LARGE SCALE GENOMIC DNA]</scope>
    <source>
        <strain evidence="11">cv. Fuchu</strain>
    </source>
</reference>
<dbReference type="PANTHER" id="PTHR22811">
    <property type="entry name" value="TRANSMEMBRANE EMP24 DOMAIN-CONTAINING PROTEIN"/>
    <property type="match status" value="1"/>
</dbReference>
<evidence type="ECO:0000256" key="8">
    <source>
        <dbReference type="SAM" id="Phobius"/>
    </source>
</evidence>
<evidence type="ECO:0000256" key="3">
    <source>
        <dbReference type="ARBA" id="ARBA00022692"/>
    </source>
</evidence>
<dbReference type="Pfam" id="PF01105">
    <property type="entry name" value="EMP24_GP25L"/>
    <property type="match status" value="1"/>
</dbReference>
<keyword evidence="3 7" id="KW-0812">Transmembrane</keyword>
<keyword evidence="5 8" id="KW-1133">Transmembrane helix</keyword>
<dbReference type="InterPro" id="IPR009038">
    <property type="entry name" value="GOLD_dom"/>
</dbReference>
<evidence type="ECO:0000256" key="1">
    <source>
        <dbReference type="ARBA" id="ARBA00004479"/>
    </source>
</evidence>
<evidence type="ECO:0000256" key="6">
    <source>
        <dbReference type="ARBA" id="ARBA00023136"/>
    </source>
</evidence>
<feature type="transmembrane region" description="Helical" evidence="8">
    <location>
        <begin position="196"/>
        <end position="215"/>
    </location>
</feature>
<comment type="similarity">
    <text evidence="2 7">Belongs to the EMP24/GP25L family.</text>
</comment>
<proteinExistence type="inferred from homology"/>
<evidence type="ECO:0000256" key="5">
    <source>
        <dbReference type="ARBA" id="ARBA00022989"/>
    </source>
</evidence>
<name>A0A7J0HFQ6_9ERIC</name>
<feature type="domain" description="GOLD" evidence="9">
    <location>
        <begin position="10"/>
        <end position="160"/>
    </location>
</feature>
<comment type="caution">
    <text evidence="10">The sequence shown here is derived from an EMBL/GenBank/DDBJ whole genome shotgun (WGS) entry which is preliminary data.</text>
</comment>
<dbReference type="PROSITE" id="PS50866">
    <property type="entry name" value="GOLD"/>
    <property type="match status" value="1"/>
</dbReference>
<evidence type="ECO:0000313" key="10">
    <source>
        <dbReference type="EMBL" id="GFZ21970.1"/>
    </source>
</evidence>
<sequence>MRFDLKSGATKCITEDIKNNSMSVGKYSIVNPNEGYPMPEHPQDHRQVMGNVMLTYSDAIFGYHLMWLRTCSRHELCRVAHKVVSPRGNNYHYGDRVESGTFAFTAAEAGGYMTCFWAAEHKPLMTFSIDFDWKTGVAARDWSKVAKKGQVEAMVLEFKKMYDTVTSIHDEMFYLREREEEMQQLNRETHSKMTTFSFFSLLFCLLVAAVQLWHLKAFFERKKLL</sequence>
<dbReference type="OrthoDB" id="1929172at2759"/>
<evidence type="ECO:0000259" key="9">
    <source>
        <dbReference type="PROSITE" id="PS50866"/>
    </source>
</evidence>